<evidence type="ECO:0000313" key="4">
    <source>
        <dbReference type="EMBL" id="CUS03466.2"/>
    </source>
</evidence>
<proteinExistence type="predicted"/>
<keyword evidence="2" id="KW-0812">Transmembrane</keyword>
<keyword evidence="2" id="KW-1133">Transmembrane helix</keyword>
<feature type="transmembrane region" description="Helical" evidence="2">
    <location>
        <begin position="278"/>
        <end position="303"/>
    </location>
</feature>
<evidence type="ECO:0000256" key="2">
    <source>
        <dbReference type="SAM" id="Phobius"/>
    </source>
</evidence>
<gene>
    <name evidence="4" type="ORF">CFX0092_A1588</name>
</gene>
<feature type="coiled-coil region" evidence="1">
    <location>
        <begin position="180"/>
        <end position="230"/>
    </location>
</feature>
<keyword evidence="2" id="KW-0472">Membrane</keyword>
<dbReference type="KEGG" id="pbf:CFX0092_A1588"/>
<dbReference type="Pfam" id="PF14257">
    <property type="entry name" value="DUF4349"/>
    <property type="match status" value="1"/>
</dbReference>
<dbReference type="Proteomes" id="UP000215027">
    <property type="component" value="Chromosome I"/>
</dbReference>
<accession>A0A160T0Y3</accession>
<name>A0A160T0Y3_9CHLR</name>
<dbReference type="RefSeq" id="WP_095042959.1">
    <property type="nucleotide sequence ID" value="NZ_LN890655.1"/>
</dbReference>
<sequence>MKRRIATVLIMLVLALVVVACGGRAAQVEVTRLASETIVEESSGSFAGGEAAPMDEAAAMPEMEAMEADFDTATANQQPLPAGQERLIIRTADMAIIATDTEATLAQIAALADSSGGWVVSSNVYQSTDTAKTGYVQIRVPAEGFQSIIDAIRGMAVEVTSLSTSGQDVTEEFVDLNARLGNLEATAARLRTFLEEARNTEEALAVNVELSRIEGEIESISGRMQFLEQSAAYSSITVNVTPDELAQPITVAGWQPGGVAKEAIEALINMLQLIANAVIWFVVFALPVLLIILIPFVLIIWLIRRLRGRERAAVVPTDSTRTPPTD</sequence>
<evidence type="ECO:0000313" key="5">
    <source>
        <dbReference type="Proteomes" id="UP000215027"/>
    </source>
</evidence>
<keyword evidence="5" id="KW-1185">Reference proteome</keyword>
<feature type="domain" description="DUF4349" evidence="3">
    <location>
        <begin position="86"/>
        <end position="300"/>
    </location>
</feature>
<protein>
    <recommendedName>
        <fullName evidence="3">DUF4349 domain-containing protein</fullName>
    </recommendedName>
</protein>
<organism evidence="4 5">
    <name type="scientific">Candidatus Promineifilum breve</name>
    <dbReference type="NCBI Taxonomy" id="1806508"/>
    <lineage>
        <taxon>Bacteria</taxon>
        <taxon>Bacillati</taxon>
        <taxon>Chloroflexota</taxon>
        <taxon>Ardenticatenia</taxon>
        <taxon>Candidatus Promineifilales</taxon>
        <taxon>Candidatus Promineifilaceae</taxon>
        <taxon>Candidatus Promineifilum</taxon>
    </lineage>
</organism>
<evidence type="ECO:0000259" key="3">
    <source>
        <dbReference type="Pfam" id="PF14257"/>
    </source>
</evidence>
<dbReference type="PROSITE" id="PS51257">
    <property type="entry name" value="PROKAR_LIPOPROTEIN"/>
    <property type="match status" value="1"/>
</dbReference>
<dbReference type="AlphaFoldDB" id="A0A160T0Y3"/>
<keyword evidence="1" id="KW-0175">Coiled coil</keyword>
<dbReference type="OrthoDB" id="5381491at2"/>
<dbReference type="EMBL" id="LN890655">
    <property type="protein sequence ID" value="CUS03466.2"/>
    <property type="molecule type" value="Genomic_DNA"/>
</dbReference>
<evidence type="ECO:0000256" key="1">
    <source>
        <dbReference type="SAM" id="Coils"/>
    </source>
</evidence>
<reference evidence="4" key="1">
    <citation type="submission" date="2016-01" db="EMBL/GenBank/DDBJ databases">
        <authorList>
            <person name="Mcilroy J.S."/>
            <person name="Karst M S."/>
            <person name="Albertsen M."/>
        </authorList>
    </citation>
    <scope>NUCLEOTIDE SEQUENCE</scope>
    <source>
        <strain evidence="4">Cfx-K</strain>
    </source>
</reference>
<dbReference type="InterPro" id="IPR025645">
    <property type="entry name" value="DUF4349"/>
</dbReference>